<evidence type="ECO:0000256" key="2">
    <source>
        <dbReference type="ARBA" id="ARBA00022448"/>
    </source>
</evidence>
<dbReference type="Gene3D" id="1.25.40.10">
    <property type="entry name" value="Tetratricopeptide repeat domain"/>
    <property type="match status" value="1"/>
</dbReference>
<dbReference type="InterPro" id="IPR000744">
    <property type="entry name" value="NSF_attach"/>
</dbReference>
<evidence type="ECO:0000256" key="1">
    <source>
        <dbReference type="ARBA" id="ARBA00010050"/>
    </source>
</evidence>
<dbReference type="PANTHER" id="PTHR13768">
    <property type="entry name" value="SOLUBLE NSF ATTACHMENT PROTEIN SNAP"/>
    <property type="match status" value="1"/>
</dbReference>
<comment type="similarity">
    <text evidence="1">Belongs to the SNAP family.</text>
</comment>
<dbReference type="InterPro" id="IPR011990">
    <property type="entry name" value="TPR-like_helical_dom_sf"/>
</dbReference>
<evidence type="ECO:0000256" key="3">
    <source>
        <dbReference type="ARBA" id="ARBA00022927"/>
    </source>
</evidence>
<comment type="caution">
    <text evidence="4">The sequence shown here is derived from an EMBL/GenBank/DDBJ whole genome shotgun (WGS) entry which is preliminary data.</text>
</comment>
<organism evidence="4 5">
    <name type="scientific">Cyclotella atomus</name>
    <dbReference type="NCBI Taxonomy" id="382360"/>
    <lineage>
        <taxon>Eukaryota</taxon>
        <taxon>Sar</taxon>
        <taxon>Stramenopiles</taxon>
        <taxon>Ochrophyta</taxon>
        <taxon>Bacillariophyta</taxon>
        <taxon>Coscinodiscophyceae</taxon>
        <taxon>Thalassiosirophycidae</taxon>
        <taxon>Stephanodiscales</taxon>
        <taxon>Stephanodiscaceae</taxon>
        <taxon>Cyclotella</taxon>
    </lineage>
</organism>
<reference evidence="4 5" key="1">
    <citation type="submission" date="2024-10" db="EMBL/GenBank/DDBJ databases">
        <title>Updated reference genomes for cyclostephanoid diatoms.</title>
        <authorList>
            <person name="Roberts W.R."/>
            <person name="Alverson A.J."/>
        </authorList>
    </citation>
    <scope>NUCLEOTIDE SEQUENCE [LARGE SCALE GENOMIC DNA]</scope>
    <source>
        <strain evidence="4 5">AJA010-31</strain>
    </source>
</reference>
<dbReference type="Proteomes" id="UP001530400">
    <property type="component" value="Unassembled WGS sequence"/>
</dbReference>
<name>A0ABD3P884_9STRA</name>
<evidence type="ECO:0008006" key="6">
    <source>
        <dbReference type="Google" id="ProtNLM"/>
    </source>
</evidence>
<dbReference type="GO" id="GO:0015031">
    <property type="term" value="P:protein transport"/>
    <property type="evidence" value="ECO:0007669"/>
    <property type="project" value="UniProtKB-KW"/>
</dbReference>
<dbReference type="PANTHER" id="PTHR13768:SF8">
    <property type="entry name" value="ALPHA-SOLUBLE NSF ATTACHMENT PROTEIN"/>
    <property type="match status" value="1"/>
</dbReference>
<dbReference type="Pfam" id="PF14938">
    <property type="entry name" value="SNAP"/>
    <property type="match status" value="1"/>
</dbReference>
<dbReference type="SUPFAM" id="SSF48452">
    <property type="entry name" value="TPR-like"/>
    <property type="match status" value="1"/>
</dbReference>
<evidence type="ECO:0000313" key="4">
    <source>
        <dbReference type="EMBL" id="KAL3784390.1"/>
    </source>
</evidence>
<accession>A0ABD3P884</accession>
<gene>
    <name evidence="4" type="ORF">ACHAWO_012936</name>
</gene>
<proteinExistence type="inferred from homology"/>
<keyword evidence="2" id="KW-0813">Transport</keyword>
<dbReference type="EMBL" id="JALLPJ020000729">
    <property type="protein sequence ID" value="KAL3784390.1"/>
    <property type="molecule type" value="Genomic_DNA"/>
</dbReference>
<protein>
    <recommendedName>
        <fullName evidence="6">Alpha-soluble NSF attachment protein</fullName>
    </recommendedName>
</protein>
<evidence type="ECO:0000313" key="5">
    <source>
        <dbReference type="Proteomes" id="UP001530400"/>
    </source>
</evidence>
<keyword evidence="3" id="KW-0653">Protein transport</keyword>
<keyword evidence="5" id="KW-1185">Reference proteome</keyword>
<sequence>MVHCKVVGTDLIEWAERASQHLRIADEISKRTEGRSARKQNASLHPSFYTKQSIKHTILAAEAFRICGEYHWFDSAKAYGLAASLYAEALHDPKEAANVFTESAIVMEKIDSNFANEYYRKAVSQHCDSAQYHSAALMQERMASNFHKKGDYSVAIEEYQRASKLYGAAKITDDSDRTLEKAAYLLGTLGKCKESALSYQSLAVRNTHENIKKFNAPNMMLKGALLLLHHCLQSNQPNLDEVIEFVEHMYSLDCRFIESPQHDFIVDMIQCVRFGELDAFADCVYSFNLLSELDELVLTVLDGIKENIFTKIADKEGMVPT</sequence>
<dbReference type="AlphaFoldDB" id="A0ABD3P884"/>